<feature type="domain" description="Beta-Casp" evidence="3">
    <location>
        <begin position="239"/>
        <end position="364"/>
    </location>
</feature>
<gene>
    <name evidence="4" type="ORF">A3F08_01510</name>
</gene>
<evidence type="ECO:0000313" key="4">
    <source>
        <dbReference type="EMBL" id="OGD67822.1"/>
    </source>
</evidence>
<dbReference type="CDD" id="cd16295">
    <property type="entry name" value="TTHA0252-CPSF-like_MBL-fold"/>
    <property type="match status" value="1"/>
</dbReference>
<dbReference type="InterPro" id="IPR036866">
    <property type="entry name" value="RibonucZ/Hydroxyglut_hydro"/>
</dbReference>
<dbReference type="Gene3D" id="3.40.50.10890">
    <property type="match status" value="1"/>
</dbReference>
<evidence type="ECO:0000256" key="1">
    <source>
        <dbReference type="ARBA" id="ARBA00022801"/>
    </source>
</evidence>
<dbReference type="SMART" id="SM01027">
    <property type="entry name" value="Beta-Casp"/>
    <property type="match status" value="1"/>
</dbReference>
<dbReference type="PANTHER" id="PTHR11203">
    <property type="entry name" value="CLEAVAGE AND POLYADENYLATION SPECIFICITY FACTOR FAMILY MEMBER"/>
    <property type="match status" value="1"/>
</dbReference>
<proteinExistence type="predicted"/>
<dbReference type="SUPFAM" id="SSF56281">
    <property type="entry name" value="Metallo-hydrolase/oxidoreductase"/>
    <property type="match status" value="1"/>
</dbReference>
<dbReference type="InterPro" id="IPR050698">
    <property type="entry name" value="MBL"/>
</dbReference>
<dbReference type="InterPro" id="IPR011108">
    <property type="entry name" value="RMMBL"/>
</dbReference>
<dbReference type="GO" id="GO:0004521">
    <property type="term" value="F:RNA endonuclease activity"/>
    <property type="evidence" value="ECO:0007669"/>
    <property type="project" value="TreeGrafter"/>
</dbReference>
<feature type="domain" description="Metallo-beta-lactamase" evidence="2">
    <location>
        <begin position="13"/>
        <end position="205"/>
    </location>
</feature>
<organism evidence="4 5">
    <name type="scientific">Candidatus Berkelbacteria bacterium RIFCSPHIGHO2_12_FULL_36_9</name>
    <dbReference type="NCBI Taxonomy" id="1797469"/>
    <lineage>
        <taxon>Bacteria</taxon>
        <taxon>Candidatus Berkelbacteria</taxon>
    </lineage>
</organism>
<name>A0A1F5EK88_9BACT</name>
<dbReference type="PANTHER" id="PTHR11203:SF37">
    <property type="entry name" value="INTEGRATOR COMPLEX SUBUNIT 11"/>
    <property type="match status" value="1"/>
</dbReference>
<evidence type="ECO:0008006" key="6">
    <source>
        <dbReference type="Google" id="ProtNLM"/>
    </source>
</evidence>
<dbReference type="Proteomes" id="UP000176451">
    <property type="component" value="Unassembled WGS sequence"/>
</dbReference>
<reference evidence="4 5" key="1">
    <citation type="journal article" date="2016" name="Nat. Commun.">
        <title>Thousands of microbial genomes shed light on interconnected biogeochemical processes in an aquifer system.</title>
        <authorList>
            <person name="Anantharaman K."/>
            <person name="Brown C.T."/>
            <person name="Hug L.A."/>
            <person name="Sharon I."/>
            <person name="Castelle C.J."/>
            <person name="Probst A.J."/>
            <person name="Thomas B.C."/>
            <person name="Singh A."/>
            <person name="Wilkins M.J."/>
            <person name="Karaoz U."/>
            <person name="Brodie E.L."/>
            <person name="Williams K.H."/>
            <person name="Hubbard S.S."/>
            <person name="Banfield J.F."/>
        </authorList>
    </citation>
    <scope>NUCLEOTIDE SEQUENCE [LARGE SCALE GENOMIC DNA]</scope>
</reference>
<dbReference type="InterPro" id="IPR022712">
    <property type="entry name" value="Beta_Casp"/>
</dbReference>
<protein>
    <recommendedName>
        <fullName evidence="6">MBL fold hydrolase</fullName>
    </recommendedName>
</protein>
<evidence type="ECO:0000259" key="3">
    <source>
        <dbReference type="SMART" id="SM01027"/>
    </source>
</evidence>
<dbReference type="InterPro" id="IPR001279">
    <property type="entry name" value="Metallo-B-lactamas"/>
</dbReference>
<dbReference type="Pfam" id="PF10996">
    <property type="entry name" value="Beta-Casp"/>
    <property type="match status" value="1"/>
</dbReference>
<dbReference type="Gene3D" id="3.60.15.10">
    <property type="entry name" value="Ribonuclease Z/Hydroxyacylglutathione hydrolase-like"/>
    <property type="match status" value="1"/>
</dbReference>
<dbReference type="GO" id="GO:0016787">
    <property type="term" value="F:hydrolase activity"/>
    <property type="evidence" value="ECO:0007669"/>
    <property type="project" value="UniProtKB-KW"/>
</dbReference>
<evidence type="ECO:0000259" key="2">
    <source>
        <dbReference type="SMART" id="SM00849"/>
    </source>
</evidence>
<dbReference type="SMART" id="SM00849">
    <property type="entry name" value="Lactamase_B"/>
    <property type="match status" value="1"/>
</dbReference>
<dbReference type="EMBL" id="MEZV01000009">
    <property type="protein sequence ID" value="OGD67822.1"/>
    <property type="molecule type" value="Genomic_DNA"/>
</dbReference>
<keyword evidence="1" id="KW-0378">Hydrolase</keyword>
<dbReference type="AlphaFoldDB" id="A0A1F5EK88"/>
<sequence>MNITFLGAAQRVTGSNFLIDADKGKFLVDCGLFQGDVDANRQNWDDFLFNPSDIDFVVITHSHIDHIGRLPLLYKKGFRGKIYSTPPTKEFSNLFLEDSCQHLFDLAKELKLGPLYDQNDVKGVISLFETFNYYQKFEPKNGLKIKFYDAGHILGSAIIEADINGKIIVFSGDLGNPPVPILKDTDFITKADNIILESTYGNRNHEPYEQRKIKLERIIEDTINKKGTLLIPAFAMERTQEILYELNDLIETGKINKLPIFVDSPLAIKATLIYKKYPSLFDNEAKDLLRQNGDLFRFSSLKFIESVEQSKEIDQIPGPKIIIAGSGMSTGGRILFHEKRYLSEETTTLLTIGFQVKGTLGRALAEQTKTVNILGEEIVVKAKVEIIESYSAHADQERLLYWISKIQAGVKKIFLVHGEKQAQETLLHRINDKEGIETYIPKFGESVEI</sequence>
<dbReference type="Pfam" id="PF07521">
    <property type="entry name" value="RMMBL"/>
    <property type="match status" value="1"/>
</dbReference>
<comment type="caution">
    <text evidence="4">The sequence shown here is derived from an EMBL/GenBank/DDBJ whole genome shotgun (WGS) entry which is preliminary data.</text>
</comment>
<accession>A0A1F5EK88</accession>
<evidence type="ECO:0000313" key="5">
    <source>
        <dbReference type="Proteomes" id="UP000176451"/>
    </source>
</evidence>
<dbReference type="STRING" id="1797469.A3F08_01510"/>
<dbReference type="Pfam" id="PF16661">
    <property type="entry name" value="Lactamase_B_6"/>
    <property type="match status" value="1"/>
</dbReference>